<dbReference type="Gene3D" id="1.10.10.200">
    <property type="match status" value="1"/>
</dbReference>
<feature type="domain" description="Integrase-type" evidence="10">
    <location>
        <begin position="21"/>
        <end position="62"/>
    </location>
</feature>
<keyword evidence="8" id="KW-0695">RNA-directed DNA polymerase</keyword>
<dbReference type="EC" id="2.7.7.49" evidence="1"/>
<keyword evidence="3" id="KW-0548">Nucleotidyltransferase</keyword>
<dbReference type="InterPro" id="IPR003308">
    <property type="entry name" value="Integrase_Zn-bd_dom_N"/>
</dbReference>
<dbReference type="SUPFAM" id="SSF53098">
    <property type="entry name" value="Ribonuclease H-like"/>
    <property type="match status" value="1"/>
</dbReference>
<evidence type="ECO:0000256" key="5">
    <source>
        <dbReference type="ARBA" id="ARBA00022723"/>
    </source>
</evidence>
<dbReference type="OrthoDB" id="9386368at2759"/>
<keyword evidence="13" id="KW-1185">Reference proteome</keyword>
<dbReference type="Proteomes" id="UP000571567">
    <property type="component" value="Unassembled WGS sequence"/>
</dbReference>
<reference evidence="12 13" key="1">
    <citation type="submission" date="2019-09" db="EMBL/GenBank/DDBJ databases">
        <title>Bird 10,000 Genomes (B10K) Project - Family phase.</title>
        <authorList>
            <person name="Zhang G."/>
        </authorList>
    </citation>
    <scope>NUCLEOTIDE SEQUENCE [LARGE SCALE GENOMIC DNA]</scope>
    <source>
        <strain evidence="12">B10K-DU-002-13</strain>
        <tissue evidence="12">Muscle</tissue>
    </source>
</reference>
<keyword evidence="6" id="KW-0255">Endonuclease</keyword>
<evidence type="ECO:0000256" key="4">
    <source>
        <dbReference type="ARBA" id="ARBA00022722"/>
    </source>
</evidence>
<evidence type="ECO:0000313" key="13">
    <source>
        <dbReference type="Proteomes" id="UP000571567"/>
    </source>
</evidence>
<dbReference type="EMBL" id="VXBK01022534">
    <property type="protein sequence ID" value="NXN76956.1"/>
    <property type="molecule type" value="Genomic_DNA"/>
</dbReference>
<gene>
    <name evidence="12" type="primary">Ervk10_0</name>
    <name evidence="12" type="ORF">HIMHIM_R15974</name>
</gene>
<dbReference type="GO" id="GO:0016787">
    <property type="term" value="F:hydrolase activity"/>
    <property type="evidence" value="ECO:0007669"/>
    <property type="project" value="UniProtKB-KW"/>
</dbReference>
<dbReference type="GO" id="GO:0004519">
    <property type="term" value="F:endonuclease activity"/>
    <property type="evidence" value="ECO:0007669"/>
    <property type="project" value="UniProtKB-KW"/>
</dbReference>
<evidence type="ECO:0000256" key="9">
    <source>
        <dbReference type="PROSITE-ProRule" id="PRU00450"/>
    </source>
</evidence>
<dbReference type="PANTHER" id="PTHR41694">
    <property type="entry name" value="ENDOGENOUS RETROVIRUS GROUP K MEMBER POL PROTEIN"/>
    <property type="match status" value="1"/>
</dbReference>
<dbReference type="GO" id="GO:0003964">
    <property type="term" value="F:RNA-directed DNA polymerase activity"/>
    <property type="evidence" value="ECO:0007669"/>
    <property type="project" value="UniProtKB-KW"/>
</dbReference>
<dbReference type="SUPFAM" id="SSF46919">
    <property type="entry name" value="N-terminal Zn binding domain of HIV integrase"/>
    <property type="match status" value="1"/>
</dbReference>
<keyword evidence="9" id="KW-0863">Zinc-finger</keyword>
<evidence type="ECO:0000259" key="10">
    <source>
        <dbReference type="PROSITE" id="PS50876"/>
    </source>
</evidence>
<dbReference type="PANTHER" id="PTHR41694:SF3">
    <property type="entry name" value="RNA-DIRECTED DNA POLYMERASE-RELATED"/>
    <property type="match status" value="1"/>
</dbReference>
<dbReference type="AlphaFoldDB" id="A0A7L1LPV8"/>
<keyword evidence="9" id="KW-0862">Zinc</keyword>
<evidence type="ECO:0000256" key="7">
    <source>
        <dbReference type="ARBA" id="ARBA00022801"/>
    </source>
</evidence>
<dbReference type="Pfam" id="PF00665">
    <property type="entry name" value="rve"/>
    <property type="match status" value="1"/>
</dbReference>
<sequence>LGEGNARADQLVATGIEPPLSPHCRARESHAVFHQNAKGLARSYNIAIEEARAIVKACAICSHHNAGTGLGCGVNPKGLRANEIWQMDVTHVPSLGRLKYLHVTIDTYSHMLWATPQ</sequence>
<dbReference type="InterPro" id="IPR012337">
    <property type="entry name" value="RNaseH-like_sf"/>
</dbReference>
<dbReference type="GO" id="GO:0015074">
    <property type="term" value="P:DNA integration"/>
    <property type="evidence" value="ECO:0007669"/>
    <property type="project" value="InterPro"/>
</dbReference>
<feature type="non-terminal residue" evidence="12">
    <location>
        <position position="1"/>
    </location>
</feature>
<keyword evidence="5" id="KW-0479">Metal-binding</keyword>
<evidence type="ECO:0000256" key="3">
    <source>
        <dbReference type="ARBA" id="ARBA00022695"/>
    </source>
</evidence>
<keyword evidence="4" id="KW-0540">Nuclease</keyword>
<feature type="domain" description="Integrase catalytic" evidence="11">
    <location>
        <begin position="72"/>
        <end position="117"/>
    </location>
</feature>
<dbReference type="GO" id="GO:0008270">
    <property type="term" value="F:zinc ion binding"/>
    <property type="evidence" value="ECO:0007669"/>
    <property type="project" value="UniProtKB-KW"/>
</dbReference>
<evidence type="ECO:0000256" key="2">
    <source>
        <dbReference type="ARBA" id="ARBA00022679"/>
    </source>
</evidence>
<dbReference type="InterPro" id="IPR036397">
    <property type="entry name" value="RNaseH_sf"/>
</dbReference>
<feature type="non-terminal residue" evidence="12">
    <location>
        <position position="117"/>
    </location>
</feature>
<evidence type="ECO:0000256" key="8">
    <source>
        <dbReference type="ARBA" id="ARBA00022918"/>
    </source>
</evidence>
<name>A0A7L1LPV8_HIMHI</name>
<keyword evidence="7" id="KW-0378">Hydrolase</keyword>
<protein>
    <recommendedName>
        <fullName evidence="1">RNA-directed DNA polymerase</fullName>
        <ecNumber evidence="1">2.7.7.49</ecNumber>
    </recommendedName>
</protein>
<evidence type="ECO:0000313" key="12">
    <source>
        <dbReference type="EMBL" id="NXN76956.1"/>
    </source>
</evidence>
<dbReference type="Pfam" id="PF02022">
    <property type="entry name" value="Integrase_Zn"/>
    <property type="match status" value="1"/>
</dbReference>
<dbReference type="Gene3D" id="3.30.420.10">
    <property type="entry name" value="Ribonuclease H-like superfamily/Ribonuclease H"/>
    <property type="match status" value="1"/>
</dbReference>
<accession>A0A7L1LPV8</accession>
<evidence type="ECO:0000256" key="6">
    <source>
        <dbReference type="ARBA" id="ARBA00022759"/>
    </source>
</evidence>
<evidence type="ECO:0000259" key="11">
    <source>
        <dbReference type="PROSITE" id="PS50994"/>
    </source>
</evidence>
<dbReference type="PROSITE" id="PS50994">
    <property type="entry name" value="INTEGRASE"/>
    <property type="match status" value="1"/>
</dbReference>
<comment type="caution">
    <text evidence="12">The sequence shown here is derived from an EMBL/GenBank/DDBJ whole genome shotgun (WGS) entry which is preliminary data.</text>
</comment>
<organism evidence="12 13">
    <name type="scientific">Himantopus himantopus</name>
    <name type="common">Black-winged stilt</name>
    <name type="synonym">Charadrius himantopus</name>
    <dbReference type="NCBI Taxonomy" id="225398"/>
    <lineage>
        <taxon>Eukaryota</taxon>
        <taxon>Metazoa</taxon>
        <taxon>Chordata</taxon>
        <taxon>Craniata</taxon>
        <taxon>Vertebrata</taxon>
        <taxon>Euteleostomi</taxon>
        <taxon>Archelosauria</taxon>
        <taxon>Archosauria</taxon>
        <taxon>Dinosauria</taxon>
        <taxon>Saurischia</taxon>
        <taxon>Theropoda</taxon>
        <taxon>Coelurosauria</taxon>
        <taxon>Aves</taxon>
        <taxon>Neognathae</taxon>
        <taxon>Neoaves</taxon>
        <taxon>Charadriiformes</taxon>
        <taxon>Recurvirostridae</taxon>
        <taxon>Himantopus</taxon>
    </lineage>
</organism>
<dbReference type="GO" id="GO:0035613">
    <property type="term" value="F:RNA stem-loop binding"/>
    <property type="evidence" value="ECO:0007669"/>
    <property type="project" value="TreeGrafter"/>
</dbReference>
<keyword evidence="2" id="KW-0808">Transferase</keyword>
<dbReference type="InterPro" id="IPR001584">
    <property type="entry name" value="Integrase_cat-core"/>
</dbReference>
<dbReference type="InterPro" id="IPR017856">
    <property type="entry name" value="Integrase-like_N"/>
</dbReference>
<dbReference type="PROSITE" id="PS50876">
    <property type="entry name" value="ZF_INTEGRASE"/>
    <property type="match status" value="1"/>
</dbReference>
<evidence type="ECO:0000256" key="1">
    <source>
        <dbReference type="ARBA" id="ARBA00012493"/>
    </source>
</evidence>
<proteinExistence type="predicted"/>